<organism evidence="1 2">
    <name type="scientific">Lipomyces starkeyi NRRL Y-11557</name>
    <dbReference type="NCBI Taxonomy" id="675824"/>
    <lineage>
        <taxon>Eukaryota</taxon>
        <taxon>Fungi</taxon>
        <taxon>Dikarya</taxon>
        <taxon>Ascomycota</taxon>
        <taxon>Saccharomycotina</taxon>
        <taxon>Lipomycetes</taxon>
        <taxon>Lipomycetales</taxon>
        <taxon>Lipomycetaceae</taxon>
        <taxon>Lipomyces</taxon>
    </lineage>
</organism>
<keyword evidence="2" id="KW-1185">Reference proteome</keyword>
<dbReference type="Proteomes" id="UP000094385">
    <property type="component" value="Unassembled WGS sequence"/>
</dbReference>
<name>A0A1E3QBH0_LIPST</name>
<dbReference type="OrthoDB" id="10379776at2759"/>
<evidence type="ECO:0000313" key="1">
    <source>
        <dbReference type="EMBL" id="ODQ75011.1"/>
    </source>
</evidence>
<dbReference type="SUPFAM" id="SSF50249">
    <property type="entry name" value="Nucleic acid-binding proteins"/>
    <property type="match status" value="1"/>
</dbReference>
<gene>
    <name evidence="1" type="ORF">LIPSTDRAFT_1749</name>
</gene>
<dbReference type="Gene3D" id="2.40.50.140">
    <property type="entry name" value="Nucleic acid-binding proteins"/>
    <property type="match status" value="1"/>
</dbReference>
<protein>
    <submittedName>
        <fullName evidence="1">Uncharacterized protein</fullName>
    </submittedName>
</protein>
<reference evidence="1 2" key="1">
    <citation type="journal article" date="2016" name="Proc. Natl. Acad. Sci. U.S.A.">
        <title>Comparative genomics of biotechnologically important yeasts.</title>
        <authorList>
            <person name="Riley R."/>
            <person name="Haridas S."/>
            <person name="Wolfe K.H."/>
            <person name="Lopes M.R."/>
            <person name="Hittinger C.T."/>
            <person name="Goeker M."/>
            <person name="Salamov A.A."/>
            <person name="Wisecaver J.H."/>
            <person name="Long T.M."/>
            <person name="Calvey C.H."/>
            <person name="Aerts A.L."/>
            <person name="Barry K.W."/>
            <person name="Choi C."/>
            <person name="Clum A."/>
            <person name="Coughlan A.Y."/>
            <person name="Deshpande S."/>
            <person name="Douglass A.P."/>
            <person name="Hanson S.J."/>
            <person name="Klenk H.-P."/>
            <person name="LaButti K.M."/>
            <person name="Lapidus A."/>
            <person name="Lindquist E.A."/>
            <person name="Lipzen A.M."/>
            <person name="Meier-Kolthoff J.P."/>
            <person name="Ohm R.A."/>
            <person name="Otillar R.P."/>
            <person name="Pangilinan J.L."/>
            <person name="Peng Y."/>
            <person name="Rokas A."/>
            <person name="Rosa C.A."/>
            <person name="Scheuner C."/>
            <person name="Sibirny A.A."/>
            <person name="Slot J.C."/>
            <person name="Stielow J.B."/>
            <person name="Sun H."/>
            <person name="Kurtzman C.P."/>
            <person name="Blackwell M."/>
            <person name="Grigoriev I.V."/>
            <person name="Jeffries T.W."/>
        </authorList>
    </citation>
    <scope>NUCLEOTIDE SEQUENCE [LARGE SCALE GENOMIC DNA]</scope>
    <source>
        <strain evidence="1 2">NRRL Y-11557</strain>
    </source>
</reference>
<proteinExistence type="predicted"/>
<evidence type="ECO:0000313" key="2">
    <source>
        <dbReference type="Proteomes" id="UP000094385"/>
    </source>
</evidence>
<accession>A0A1E3QBH0</accession>
<dbReference type="AlphaFoldDB" id="A0A1E3QBH0"/>
<sequence length="271" mass="29686">MSGSGQIAASLSDTNRRIVVLVGAPRASALPALPAVRDDVVVFTNVGSGVGHSTDEAFPATWDETCHEISRPASLRPLPTRRISYISSIPTSDHLKAFGPQYFSFLGVIMCVSQPIHTKSGPFTWITIVDSSVSYRSLIVDTHGAVKPLPISVWDIDTICHCTGSYARKWTPSVGDVVYLSDVLMQEYRGKVSGTTRRHITKMRLLFAPKDMREMSTLDANGEDISLSPFSRTTRELVVELKNWVEVIESNQSMISTPEVSKKFGGLDAGR</sequence>
<dbReference type="EMBL" id="KV454291">
    <property type="protein sequence ID" value="ODQ75011.1"/>
    <property type="molecule type" value="Genomic_DNA"/>
</dbReference>
<dbReference type="InterPro" id="IPR012340">
    <property type="entry name" value="NA-bd_OB-fold"/>
</dbReference>